<proteinExistence type="predicted"/>
<protein>
    <submittedName>
        <fullName evidence="2">Uncharacterized protein</fullName>
    </submittedName>
</protein>
<keyword evidence="1" id="KW-1133">Transmembrane helix</keyword>
<evidence type="ECO:0000256" key="1">
    <source>
        <dbReference type="SAM" id="Phobius"/>
    </source>
</evidence>
<accession>A0A2H3CY38</accession>
<organism evidence="2 3">
    <name type="scientific">Armillaria gallica</name>
    <name type="common">Bulbous honey fungus</name>
    <name type="synonym">Armillaria bulbosa</name>
    <dbReference type="NCBI Taxonomy" id="47427"/>
    <lineage>
        <taxon>Eukaryota</taxon>
        <taxon>Fungi</taxon>
        <taxon>Dikarya</taxon>
        <taxon>Basidiomycota</taxon>
        <taxon>Agaricomycotina</taxon>
        <taxon>Agaricomycetes</taxon>
        <taxon>Agaricomycetidae</taxon>
        <taxon>Agaricales</taxon>
        <taxon>Marasmiineae</taxon>
        <taxon>Physalacriaceae</taxon>
        <taxon>Armillaria</taxon>
    </lineage>
</organism>
<keyword evidence="3" id="KW-1185">Reference proteome</keyword>
<evidence type="ECO:0000313" key="3">
    <source>
        <dbReference type="Proteomes" id="UP000217790"/>
    </source>
</evidence>
<feature type="transmembrane region" description="Helical" evidence="1">
    <location>
        <begin position="57"/>
        <end position="76"/>
    </location>
</feature>
<dbReference type="EMBL" id="KZ293682">
    <property type="protein sequence ID" value="PBK86740.1"/>
    <property type="molecule type" value="Genomic_DNA"/>
</dbReference>
<sequence>MSGQHCGFPVLFPLGQRELLQQGQSHSLPAGTQLKGFPPPVEGPHSSGILCSMVKEVVVLFIGLVLGPGLPAFWVAREGGLASIYLTSEGSAGAGFGSGNWYYLWLNKAYSNLVKRCWSGYMHGLTSRGSARASLGTGNWSSLLLGRKSTEMLTSEDPTSSGISGKLCMNMWERDEQMHVSEPPAQTWMLKLHY</sequence>
<dbReference type="AlphaFoldDB" id="A0A2H3CY38"/>
<feature type="transmembrane region" description="Helical" evidence="1">
    <location>
        <begin position="82"/>
        <end position="106"/>
    </location>
</feature>
<evidence type="ECO:0000313" key="2">
    <source>
        <dbReference type="EMBL" id="PBK86740.1"/>
    </source>
</evidence>
<keyword evidence="1" id="KW-0472">Membrane</keyword>
<reference evidence="3" key="1">
    <citation type="journal article" date="2017" name="Nat. Ecol. Evol.">
        <title>Genome expansion and lineage-specific genetic innovations in the forest pathogenic fungi Armillaria.</title>
        <authorList>
            <person name="Sipos G."/>
            <person name="Prasanna A.N."/>
            <person name="Walter M.C."/>
            <person name="O'Connor E."/>
            <person name="Balint B."/>
            <person name="Krizsan K."/>
            <person name="Kiss B."/>
            <person name="Hess J."/>
            <person name="Varga T."/>
            <person name="Slot J."/>
            <person name="Riley R."/>
            <person name="Boka B."/>
            <person name="Rigling D."/>
            <person name="Barry K."/>
            <person name="Lee J."/>
            <person name="Mihaltcheva S."/>
            <person name="LaButti K."/>
            <person name="Lipzen A."/>
            <person name="Waldron R."/>
            <person name="Moloney N.M."/>
            <person name="Sperisen C."/>
            <person name="Kredics L."/>
            <person name="Vagvoelgyi C."/>
            <person name="Patrignani A."/>
            <person name="Fitzpatrick D."/>
            <person name="Nagy I."/>
            <person name="Doyle S."/>
            <person name="Anderson J.B."/>
            <person name="Grigoriev I.V."/>
            <person name="Gueldener U."/>
            <person name="Muensterkoetter M."/>
            <person name="Nagy L.G."/>
        </authorList>
    </citation>
    <scope>NUCLEOTIDE SEQUENCE [LARGE SCALE GENOMIC DNA]</scope>
    <source>
        <strain evidence="3">Ar21-2</strain>
    </source>
</reference>
<gene>
    <name evidence="2" type="ORF">ARMGADRAFT_1035305</name>
</gene>
<keyword evidence="1" id="KW-0812">Transmembrane</keyword>
<dbReference type="InParanoid" id="A0A2H3CY38"/>
<name>A0A2H3CY38_ARMGA</name>
<dbReference type="Proteomes" id="UP000217790">
    <property type="component" value="Unassembled WGS sequence"/>
</dbReference>